<dbReference type="PANTHER" id="PTHR11926:SF774">
    <property type="entry name" value="UDP-GLYCOSYLTRANSFERASE 85A1-RELATED"/>
    <property type="match status" value="1"/>
</dbReference>
<dbReference type="eggNOG" id="KOG1192">
    <property type="taxonomic scope" value="Eukaryota"/>
</dbReference>
<organism evidence="3">
    <name type="scientific">Oryza barthii</name>
    <dbReference type="NCBI Taxonomy" id="65489"/>
    <lineage>
        <taxon>Eukaryota</taxon>
        <taxon>Viridiplantae</taxon>
        <taxon>Streptophyta</taxon>
        <taxon>Embryophyta</taxon>
        <taxon>Tracheophyta</taxon>
        <taxon>Spermatophyta</taxon>
        <taxon>Magnoliopsida</taxon>
        <taxon>Liliopsida</taxon>
        <taxon>Poales</taxon>
        <taxon>Poaceae</taxon>
        <taxon>BOP clade</taxon>
        <taxon>Oryzoideae</taxon>
        <taxon>Oryzeae</taxon>
        <taxon>Oryzinae</taxon>
        <taxon>Oryza</taxon>
    </lineage>
</organism>
<sequence>MTHIWWASVMEGVSSGVPMVCRSFFGNQKMNALLVSHVWGFGMAFDRVLTCDGVATAVVSPVGGKDGCRMRARAQELQAKVETPFIEPNGNCRKNFARLVEIICAS</sequence>
<dbReference type="Pfam" id="PF00201">
    <property type="entry name" value="UDPGT"/>
    <property type="match status" value="1"/>
</dbReference>
<dbReference type="InterPro" id="IPR002213">
    <property type="entry name" value="UDP_glucos_trans"/>
</dbReference>
<dbReference type="SUPFAM" id="SSF53756">
    <property type="entry name" value="UDP-Glycosyltransferase/glycogen phosphorylase"/>
    <property type="match status" value="1"/>
</dbReference>
<accession>A0A0D3GY07</accession>
<evidence type="ECO:0000256" key="2">
    <source>
        <dbReference type="ARBA" id="ARBA00022679"/>
    </source>
</evidence>
<dbReference type="GO" id="GO:0080043">
    <property type="term" value="F:quercetin 3-O-glucosyltransferase activity"/>
    <property type="evidence" value="ECO:0007669"/>
    <property type="project" value="TreeGrafter"/>
</dbReference>
<proteinExistence type="inferred from homology"/>
<dbReference type="Proteomes" id="UP000026960">
    <property type="component" value="Chromosome 8"/>
</dbReference>
<dbReference type="STRING" id="65489.A0A0D3GY07"/>
<protein>
    <submittedName>
        <fullName evidence="3">Uncharacterized protein</fullName>
    </submittedName>
</protein>
<keyword evidence="2" id="KW-0808">Transferase</keyword>
<dbReference type="Gramene" id="OBART08G07730.1">
    <property type="protein sequence ID" value="OBART08G07730.1"/>
    <property type="gene ID" value="OBART08G07730"/>
</dbReference>
<keyword evidence="4" id="KW-1185">Reference proteome</keyword>
<dbReference type="PANTHER" id="PTHR11926">
    <property type="entry name" value="GLUCOSYL/GLUCURONOSYL TRANSFERASES"/>
    <property type="match status" value="1"/>
</dbReference>
<dbReference type="GO" id="GO:0080044">
    <property type="term" value="F:quercetin 7-O-glucosyltransferase activity"/>
    <property type="evidence" value="ECO:0007669"/>
    <property type="project" value="TreeGrafter"/>
</dbReference>
<dbReference type="Gene3D" id="3.40.50.2000">
    <property type="entry name" value="Glycogen Phosphorylase B"/>
    <property type="match status" value="2"/>
</dbReference>
<dbReference type="HOGENOM" id="CLU_001724_11_1_1"/>
<dbReference type="AlphaFoldDB" id="A0A0D3GY07"/>
<comment type="similarity">
    <text evidence="1">Belongs to the UDP-glycosyltransferase family.</text>
</comment>
<evidence type="ECO:0000256" key="1">
    <source>
        <dbReference type="ARBA" id="ARBA00009995"/>
    </source>
</evidence>
<evidence type="ECO:0000313" key="4">
    <source>
        <dbReference type="Proteomes" id="UP000026960"/>
    </source>
</evidence>
<reference evidence="3" key="2">
    <citation type="submission" date="2015-03" db="UniProtKB">
        <authorList>
            <consortium name="EnsemblPlants"/>
        </authorList>
    </citation>
    <scope>IDENTIFICATION</scope>
</reference>
<reference evidence="3" key="1">
    <citation type="journal article" date="2009" name="Rice">
        <title>De Novo Next Generation Sequencing of Plant Genomes.</title>
        <authorList>
            <person name="Rounsley S."/>
            <person name="Marri P.R."/>
            <person name="Yu Y."/>
            <person name="He R."/>
            <person name="Sisneros N."/>
            <person name="Goicoechea J.L."/>
            <person name="Lee S.J."/>
            <person name="Angelova A."/>
            <person name="Kudrna D."/>
            <person name="Luo M."/>
            <person name="Affourtit J."/>
            <person name="Desany B."/>
            <person name="Knight J."/>
            <person name="Niazi F."/>
            <person name="Egholm M."/>
            <person name="Wing R.A."/>
        </authorList>
    </citation>
    <scope>NUCLEOTIDE SEQUENCE [LARGE SCALE GENOMIC DNA]</scope>
    <source>
        <strain evidence="3">cv. IRGC 105608</strain>
    </source>
</reference>
<dbReference type="PaxDb" id="65489-OBART08G07730.1"/>
<evidence type="ECO:0000313" key="3">
    <source>
        <dbReference type="EnsemblPlants" id="OBART08G07730.1"/>
    </source>
</evidence>
<dbReference type="EnsemblPlants" id="OBART08G07730.1">
    <property type="protein sequence ID" value="OBART08G07730.1"/>
    <property type="gene ID" value="OBART08G07730"/>
</dbReference>
<name>A0A0D3GY07_9ORYZ</name>